<dbReference type="GO" id="GO:0006368">
    <property type="term" value="P:transcription elongation by RNA polymerase II"/>
    <property type="evidence" value="ECO:0007669"/>
    <property type="project" value="InterPro"/>
</dbReference>
<keyword evidence="6" id="KW-1185">Reference proteome</keyword>
<dbReference type="PANTHER" id="PTHR23188">
    <property type="entry name" value="RNA POLYMERASE II-ASSOCIATED FACTOR 1 HOMOLOG"/>
    <property type="match status" value="1"/>
</dbReference>
<dbReference type="EMBL" id="KK100240">
    <property type="protein sequence ID" value="KIZ07667.1"/>
    <property type="molecule type" value="Genomic_DNA"/>
</dbReference>
<dbReference type="InterPro" id="IPR007133">
    <property type="entry name" value="RNA_pol_II-assoc_Paf1"/>
</dbReference>
<evidence type="ECO:0000256" key="2">
    <source>
        <dbReference type="ARBA" id="ARBA00007560"/>
    </source>
</evidence>
<sequence>MPHAQPLVIPKVLFDEEPTTDGALASVPDPKLRRALADRTMLKSYNLAQGEGAAQVPALALLVPLAGLKAARAGDAAGLPAEQEAEELEGDYMWDQEYAWNQLRRPGEANQEEEAQDSYLLRREDDKVTYSLFATKLRCRKRKRKAEDDPIPAKVAIMHRELTEAEEAENLERRHPDVPDGDSD</sequence>
<reference evidence="5 6" key="1">
    <citation type="journal article" date="2013" name="BMC Genomics">
        <title>Reconstruction of the lipid metabolism for the microalga Monoraphidium neglectum from its genome sequence reveals characteristics suitable for biofuel production.</title>
        <authorList>
            <person name="Bogen C."/>
            <person name="Al-Dilaimi A."/>
            <person name="Albersmeier A."/>
            <person name="Wichmann J."/>
            <person name="Grundmann M."/>
            <person name="Rupp O."/>
            <person name="Lauersen K.J."/>
            <person name="Blifernez-Klassen O."/>
            <person name="Kalinowski J."/>
            <person name="Goesmann A."/>
            <person name="Mussgnug J.H."/>
            <person name="Kruse O."/>
        </authorList>
    </citation>
    <scope>NUCLEOTIDE SEQUENCE [LARGE SCALE GENOMIC DNA]</scope>
    <source>
        <strain evidence="5 6">SAG 48.87</strain>
    </source>
</reference>
<dbReference type="GO" id="GO:0000993">
    <property type="term" value="F:RNA polymerase II complex binding"/>
    <property type="evidence" value="ECO:0007669"/>
    <property type="project" value="TreeGrafter"/>
</dbReference>
<accession>A0A0D2N5Z6</accession>
<evidence type="ECO:0000256" key="3">
    <source>
        <dbReference type="ARBA" id="ARBA00023242"/>
    </source>
</evidence>
<dbReference type="KEGG" id="mng:MNEG_0282"/>
<dbReference type="OrthoDB" id="10260285at2759"/>
<comment type="subcellular location">
    <subcellularLocation>
        <location evidence="1">Nucleus</location>
    </subcellularLocation>
</comment>
<name>A0A0D2N5Z6_9CHLO</name>
<evidence type="ECO:0000256" key="1">
    <source>
        <dbReference type="ARBA" id="ARBA00004123"/>
    </source>
</evidence>
<dbReference type="Pfam" id="PF03985">
    <property type="entry name" value="Paf1"/>
    <property type="match status" value="1"/>
</dbReference>
<dbReference type="GO" id="GO:0016593">
    <property type="term" value="C:Cdc73/Paf1 complex"/>
    <property type="evidence" value="ECO:0007669"/>
    <property type="project" value="InterPro"/>
</dbReference>
<feature type="region of interest" description="Disordered" evidence="4">
    <location>
        <begin position="164"/>
        <end position="184"/>
    </location>
</feature>
<comment type="similarity">
    <text evidence="2">Belongs to the PAF1 family.</text>
</comment>
<dbReference type="PANTHER" id="PTHR23188:SF12">
    <property type="entry name" value="RNA POLYMERASE II-ASSOCIATED FACTOR 1 HOMOLOG"/>
    <property type="match status" value="1"/>
</dbReference>
<evidence type="ECO:0000313" key="6">
    <source>
        <dbReference type="Proteomes" id="UP000054498"/>
    </source>
</evidence>
<dbReference type="AlphaFoldDB" id="A0A0D2N5Z6"/>
<evidence type="ECO:0000313" key="5">
    <source>
        <dbReference type="EMBL" id="KIZ07667.1"/>
    </source>
</evidence>
<protein>
    <submittedName>
        <fullName evidence="5">Uncharacterized protein</fullName>
    </submittedName>
</protein>
<dbReference type="STRING" id="145388.A0A0D2N5Z6"/>
<dbReference type="RefSeq" id="XP_013906686.1">
    <property type="nucleotide sequence ID" value="XM_014051232.1"/>
</dbReference>
<proteinExistence type="inferred from homology"/>
<dbReference type="GeneID" id="25726400"/>
<organism evidence="5 6">
    <name type="scientific">Monoraphidium neglectum</name>
    <dbReference type="NCBI Taxonomy" id="145388"/>
    <lineage>
        <taxon>Eukaryota</taxon>
        <taxon>Viridiplantae</taxon>
        <taxon>Chlorophyta</taxon>
        <taxon>core chlorophytes</taxon>
        <taxon>Chlorophyceae</taxon>
        <taxon>CS clade</taxon>
        <taxon>Sphaeropleales</taxon>
        <taxon>Selenastraceae</taxon>
        <taxon>Monoraphidium</taxon>
    </lineage>
</organism>
<keyword evidence="3" id="KW-0539">Nucleus</keyword>
<evidence type="ECO:0000256" key="4">
    <source>
        <dbReference type="SAM" id="MobiDB-lite"/>
    </source>
</evidence>
<dbReference type="Proteomes" id="UP000054498">
    <property type="component" value="Unassembled WGS sequence"/>
</dbReference>
<gene>
    <name evidence="5" type="ORF">MNEG_0282</name>
</gene>
<dbReference type="GO" id="GO:0003682">
    <property type="term" value="F:chromatin binding"/>
    <property type="evidence" value="ECO:0007669"/>
    <property type="project" value="TreeGrafter"/>
</dbReference>